<proteinExistence type="predicted"/>
<evidence type="ECO:0000259" key="2">
    <source>
        <dbReference type="Pfam" id="PF02397"/>
    </source>
</evidence>
<evidence type="ECO:0000313" key="3">
    <source>
        <dbReference type="EMBL" id="KKN84557.1"/>
    </source>
</evidence>
<comment type="caution">
    <text evidence="3">The sequence shown here is derived from an EMBL/GenBank/DDBJ whole genome shotgun (WGS) entry which is preliminary data.</text>
</comment>
<accession>A0A0F9UAZ8</accession>
<dbReference type="Pfam" id="PF02397">
    <property type="entry name" value="Bac_transf"/>
    <property type="match status" value="1"/>
</dbReference>
<dbReference type="EMBL" id="LAZR01000170">
    <property type="protein sequence ID" value="KKN84557.1"/>
    <property type="molecule type" value="Genomic_DNA"/>
</dbReference>
<keyword evidence="1" id="KW-1133">Transmembrane helix</keyword>
<keyword evidence="1" id="KW-0812">Transmembrane</keyword>
<feature type="domain" description="Bacterial sugar transferase" evidence="2">
    <location>
        <begin position="2"/>
        <end position="174"/>
    </location>
</feature>
<dbReference type="InterPro" id="IPR003362">
    <property type="entry name" value="Bact_transf"/>
</dbReference>
<protein>
    <recommendedName>
        <fullName evidence="2">Bacterial sugar transferase domain-containing protein</fullName>
    </recommendedName>
</protein>
<evidence type="ECO:0000256" key="1">
    <source>
        <dbReference type="SAM" id="Phobius"/>
    </source>
</evidence>
<dbReference type="GO" id="GO:0016780">
    <property type="term" value="F:phosphotransferase activity, for other substituted phosphate groups"/>
    <property type="evidence" value="ECO:0007669"/>
    <property type="project" value="TreeGrafter"/>
</dbReference>
<dbReference type="PANTHER" id="PTHR30576">
    <property type="entry name" value="COLANIC BIOSYNTHESIS UDP-GLUCOSE LIPID CARRIER TRANSFERASE"/>
    <property type="match status" value="1"/>
</dbReference>
<organism evidence="3">
    <name type="scientific">marine sediment metagenome</name>
    <dbReference type="NCBI Taxonomy" id="412755"/>
    <lineage>
        <taxon>unclassified sequences</taxon>
        <taxon>metagenomes</taxon>
        <taxon>ecological metagenomes</taxon>
    </lineage>
</organism>
<reference evidence="3" key="1">
    <citation type="journal article" date="2015" name="Nature">
        <title>Complex archaea that bridge the gap between prokaryotes and eukaryotes.</title>
        <authorList>
            <person name="Spang A."/>
            <person name="Saw J.H."/>
            <person name="Jorgensen S.L."/>
            <person name="Zaremba-Niedzwiedzka K."/>
            <person name="Martijn J."/>
            <person name="Lind A.E."/>
            <person name="van Eijk R."/>
            <person name="Schleper C."/>
            <person name="Guy L."/>
            <person name="Ettema T.J."/>
        </authorList>
    </citation>
    <scope>NUCLEOTIDE SEQUENCE</scope>
</reference>
<dbReference type="PANTHER" id="PTHR30576:SF10">
    <property type="entry name" value="SLL5057 PROTEIN"/>
    <property type="match status" value="1"/>
</dbReference>
<name>A0A0F9UAZ8_9ZZZZ</name>
<gene>
    <name evidence="3" type="ORF">LCGC14_0288230</name>
</gene>
<sequence>MKRLFDLFASLVGLILLGWLIGVLAILVRRDSDGPGLFAQERVGLRGRTFVCYKLRTMHRATKSAASHETPAAAVTPLGRRLRAFKLDELPQLWNVLKGEMSFVGPRPCLPSQTVLIAERERRGVLEVRPGITGKAQVMGVDMSDPVRLAEIDATYVAERSFVGDLVLILRTVTGSGRGDRVAQ</sequence>
<feature type="transmembrane region" description="Helical" evidence="1">
    <location>
        <begin position="7"/>
        <end position="28"/>
    </location>
</feature>
<dbReference type="AlphaFoldDB" id="A0A0F9UAZ8"/>
<keyword evidence="1" id="KW-0472">Membrane</keyword>